<dbReference type="GO" id="GO:0016251">
    <property type="term" value="F:RNA polymerase II general transcription initiation factor activity"/>
    <property type="evidence" value="ECO:0007669"/>
    <property type="project" value="TreeGrafter"/>
</dbReference>
<dbReference type="Gene3D" id="1.10.20.10">
    <property type="entry name" value="Histone, subunit A"/>
    <property type="match status" value="1"/>
</dbReference>
<dbReference type="InterPro" id="IPR009072">
    <property type="entry name" value="Histone-fold"/>
</dbReference>
<protein>
    <submittedName>
        <fullName evidence="4">Histone-fold-containing protein</fullName>
    </submittedName>
</protein>
<evidence type="ECO:0000313" key="4">
    <source>
        <dbReference type="EMBL" id="RKP33902.1"/>
    </source>
</evidence>
<comment type="subcellular location">
    <subcellularLocation>
        <location evidence="1">Nucleus</location>
    </subcellularLocation>
</comment>
<sequence>ARIKKIMQMDEDVGKMAQATPVLVAKSLEMFMQSLIDRSCEETRFRNSKRMSSAHLKRCINANEQFDFLKDVVAAVPD</sequence>
<dbReference type="GO" id="GO:0017054">
    <property type="term" value="C:negative cofactor 2 complex"/>
    <property type="evidence" value="ECO:0007669"/>
    <property type="project" value="TreeGrafter"/>
</dbReference>
<dbReference type="CDD" id="cd22906">
    <property type="entry name" value="HFD_DRAP1"/>
    <property type="match status" value="1"/>
</dbReference>
<dbReference type="PANTHER" id="PTHR10252">
    <property type="entry name" value="HISTONE-LIKE TRANSCRIPTION FACTOR CCAAT-RELATED"/>
    <property type="match status" value="1"/>
</dbReference>
<evidence type="ECO:0000256" key="1">
    <source>
        <dbReference type="ARBA" id="ARBA00004123"/>
    </source>
</evidence>
<reference evidence="5" key="1">
    <citation type="journal article" date="2018" name="Nat. Microbiol.">
        <title>Leveraging single-cell genomics to expand the fungal tree of life.</title>
        <authorList>
            <person name="Ahrendt S.R."/>
            <person name="Quandt C.A."/>
            <person name="Ciobanu D."/>
            <person name="Clum A."/>
            <person name="Salamov A."/>
            <person name="Andreopoulos B."/>
            <person name="Cheng J.F."/>
            <person name="Woyke T."/>
            <person name="Pelin A."/>
            <person name="Henrissat B."/>
            <person name="Reynolds N.K."/>
            <person name="Benny G.L."/>
            <person name="Smith M.E."/>
            <person name="James T.Y."/>
            <person name="Grigoriev I.V."/>
        </authorList>
    </citation>
    <scope>NUCLEOTIDE SEQUENCE [LARGE SCALE GENOMIC DNA]</scope>
    <source>
        <strain evidence="5">RSA 468</strain>
    </source>
</reference>
<accession>A0A4P9ZMZ2</accession>
<dbReference type="Proteomes" id="UP000268162">
    <property type="component" value="Unassembled WGS sequence"/>
</dbReference>
<keyword evidence="5" id="KW-1185">Reference proteome</keyword>
<feature type="domain" description="Transcription factor CBF/NF-Y/archaeal histone" evidence="3">
    <location>
        <begin position="1"/>
        <end position="60"/>
    </location>
</feature>
<organism evidence="4 5">
    <name type="scientific">Dimargaris cristalligena</name>
    <dbReference type="NCBI Taxonomy" id="215637"/>
    <lineage>
        <taxon>Eukaryota</taxon>
        <taxon>Fungi</taxon>
        <taxon>Fungi incertae sedis</taxon>
        <taxon>Zoopagomycota</taxon>
        <taxon>Kickxellomycotina</taxon>
        <taxon>Dimargaritomycetes</taxon>
        <taxon>Dimargaritales</taxon>
        <taxon>Dimargaritaceae</taxon>
        <taxon>Dimargaris</taxon>
    </lineage>
</organism>
<dbReference type="AlphaFoldDB" id="A0A4P9ZMZ2"/>
<evidence type="ECO:0000259" key="3">
    <source>
        <dbReference type="Pfam" id="PF00808"/>
    </source>
</evidence>
<feature type="non-terminal residue" evidence="4">
    <location>
        <position position="1"/>
    </location>
</feature>
<dbReference type="GO" id="GO:0046982">
    <property type="term" value="F:protein heterodimerization activity"/>
    <property type="evidence" value="ECO:0007669"/>
    <property type="project" value="InterPro"/>
</dbReference>
<dbReference type="GO" id="GO:0001046">
    <property type="term" value="F:core promoter sequence-specific DNA binding"/>
    <property type="evidence" value="ECO:0007669"/>
    <property type="project" value="TreeGrafter"/>
</dbReference>
<dbReference type="Pfam" id="PF00808">
    <property type="entry name" value="CBFD_NFYB_HMF"/>
    <property type="match status" value="1"/>
</dbReference>
<feature type="non-terminal residue" evidence="4">
    <location>
        <position position="78"/>
    </location>
</feature>
<gene>
    <name evidence="4" type="ORF">BJ085DRAFT_2806</name>
</gene>
<evidence type="ECO:0000313" key="5">
    <source>
        <dbReference type="Proteomes" id="UP000268162"/>
    </source>
</evidence>
<dbReference type="InterPro" id="IPR003958">
    <property type="entry name" value="CBFA_NFYB_domain"/>
</dbReference>
<proteinExistence type="predicted"/>
<dbReference type="SUPFAM" id="SSF47113">
    <property type="entry name" value="Histone-fold"/>
    <property type="match status" value="1"/>
</dbReference>
<dbReference type="EMBL" id="ML003476">
    <property type="protein sequence ID" value="RKP33902.1"/>
    <property type="molecule type" value="Genomic_DNA"/>
</dbReference>
<name>A0A4P9ZMZ2_9FUNG</name>
<keyword evidence="2" id="KW-0539">Nucleus</keyword>
<evidence type="ECO:0000256" key="2">
    <source>
        <dbReference type="ARBA" id="ARBA00023242"/>
    </source>
</evidence>
<dbReference type="STRING" id="215637.A0A4P9ZMZ2"/>
<dbReference type="InterPro" id="IPR050568">
    <property type="entry name" value="Transcr_DNA_Rep_Reg"/>
</dbReference>
<dbReference type="PANTHER" id="PTHR10252:SF5">
    <property type="entry name" value="DR1-ASSOCIATED COREPRESSOR"/>
    <property type="match status" value="1"/>
</dbReference>